<dbReference type="EMBL" id="CM029037">
    <property type="protein sequence ID" value="KAG2659251.1"/>
    <property type="molecule type" value="Genomic_DNA"/>
</dbReference>
<comment type="cofactor">
    <cofactor evidence="1">
        <name>Mg(2+)</name>
        <dbReference type="ChEBI" id="CHEBI:18420"/>
    </cofactor>
</comment>
<evidence type="ECO:0000256" key="2">
    <source>
        <dbReference type="ARBA" id="ARBA00022723"/>
    </source>
</evidence>
<evidence type="ECO:0000256" key="4">
    <source>
        <dbReference type="ARBA" id="ARBA00023235"/>
    </source>
</evidence>
<dbReference type="SFLD" id="SFLDG01014">
    <property type="entry name" value="Terpene_Cyclase_Like_1_N-term"/>
    <property type="match status" value="1"/>
</dbReference>
<dbReference type="InterPro" id="IPR001906">
    <property type="entry name" value="Terpene_synth_N"/>
</dbReference>
<evidence type="ECO:0000313" key="7">
    <source>
        <dbReference type="Proteomes" id="UP000823388"/>
    </source>
</evidence>
<dbReference type="PANTHER" id="PTHR31739">
    <property type="entry name" value="ENT-COPALYL DIPHOSPHATE SYNTHASE, CHLOROPLASTIC"/>
    <property type="match status" value="1"/>
</dbReference>
<dbReference type="Gene3D" id="1.50.10.130">
    <property type="entry name" value="Terpene synthase, N-terminal domain"/>
    <property type="match status" value="1"/>
</dbReference>
<reference evidence="6" key="1">
    <citation type="submission" date="2020-05" db="EMBL/GenBank/DDBJ databases">
        <title>WGS assembly of Panicum virgatum.</title>
        <authorList>
            <person name="Lovell J.T."/>
            <person name="Jenkins J."/>
            <person name="Shu S."/>
            <person name="Juenger T.E."/>
            <person name="Schmutz J."/>
        </authorList>
    </citation>
    <scope>NUCLEOTIDE SEQUENCE</scope>
    <source>
        <strain evidence="6">AP13</strain>
    </source>
</reference>
<evidence type="ECO:0000256" key="3">
    <source>
        <dbReference type="ARBA" id="ARBA00022842"/>
    </source>
</evidence>
<dbReference type="AlphaFoldDB" id="A0A8T0XCP2"/>
<evidence type="ECO:0000256" key="1">
    <source>
        <dbReference type="ARBA" id="ARBA00001946"/>
    </source>
</evidence>
<dbReference type="GO" id="GO:0009686">
    <property type="term" value="P:gibberellin biosynthetic process"/>
    <property type="evidence" value="ECO:0007669"/>
    <property type="project" value="TreeGrafter"/>
</dbReference>
<dbReference type="Gene3D" id="1.10.600.10">
    <property type="entry name" value="Farnesyl Diphosphate Synthase"/>
    <property type="match status" value="1"/>
</dbReference>
<dbReference type="SUPFAM" id="SSF48239">
    <property type="entry name" value="Terpenoid cyclases/Protein prenyltransferases"/>
    <property type="match status" value="2"/>
</dbReference>
<keyword evidence="3" id="KW-0460">Magnesium</keyword>
<dbReference type="SUPFAM" id="SSF48576">
    <property type="entry name" value="Terpenoid synthases"/>
    <property type="match status" value="1"/>
</dbReference>
<dbReference type="PANTHER" id="PTHR31739:SF4">
    <property type="entry name" value="ENT-COPALYL DIPHOSPHATE SYNTHASE, CHLOROPLASTIC"/>
    <property type="match status" value="1"/>
</dbReference>
<dbReference type="InterPro" id="IPR008949">
    <property type="entry name" value="Isoprenoid_synthase_dom_sf"/>
</dbReference>
<dbReference type="SFLD" id="SFLDG01605">
    <property type="entry name" value="Terpene_Cyclase_Like_1_N-term"/>
    <property type="match status" value="1"/>
</dbReference>
<dbReference type="FunFam" id="1.50.10.160:FF:000001">
    <property type="entry name" value="Ent-copalyl diphosphate synthase"/>
    <property type="match status" value="1"/>
</dbReference>
<dbReference type="FunFam" id="1.50.10.130:FF:000002">
    <property type="entry name" value="Ent-copalyl diphosphate synthase, chloroplastic"/>
    <property type="match status" value="1"/>
</dbReference>
<dbReference type="GO" id="GO:0016853">
    <property type="term" value="F:isomerase activity"/>
    <property type="evidence" value="ECO:0007669"/>
    <property type="project" value="UniProtKB-KW"/>
</dbReference>
<dbReference type="InterPro" id="IPR050148">
    <property type="entry name" value="Terpene_synthase-like"/>
</dbReference>
<dbReference type="GO" id="GO:0010333">
    <property type="term" value="F:terpene synthase activity"/>
    <property type="evidence" value="ECO:0007669"/>
    <property type="project" value="InterPro"/>
</dbReference>
<evidence type="ECO:0000313" key="6">
    <source>
        <dbReference type="EMBL" id="KAG2659251.1"/>
    </source>
</evidence>
<gene>
    <name evidence="6" type="ORF">PVAP13_1KG339400</name>
</gene>
<dbReference type="InterPro" id="IPR008930">
    <property type="entry name" value="Terpenoid_cyclase/PrenylTrfase"/>
</dbReference>
<dbReference type="Pfam" id="PF01397">
    <property type="entry name" value="Terpene_synth"/>
    <property type="match status" value="1"/>
</dbReference>
<dbReference type="GO" id="GO:0000287">
    <property type="term" value="F:magnesium ion binding"/>
    <property type="evidence" value="ECO:0007669"/>
    <property type="project" value="TreeGrafter"/>
</dbReference>
<keyword evidence="4" id="KW-0413">Isomerase</keyword>
<organism evidence="6 7">
    <name type="scientific">Panicum virgatum</name>
    <name type="common">Blackwell switchgrass</name>
    <dbReference type="NCBI Taxonomy" id="38727"/>
    <lineage>
        <taxon>Eukaryota</taxon>
        <taxon>Viridiplantae</taxon>
        <taxon>Streptophyta</taxon>
        <taxon>Embryophyta</taxon>
        <taxon>Tracheophyta</taxon>
        <taxon>Spermatophyta</taxon>
        <taxon>Magnoliopsida</taxon>
        <taxon>Liliopsida</taxon>
        <taxon>Poales</taxon>
        <taxon>Poaceae</taxon>
        <taxon>PACMAD clade</taxon>
        <taxon>Panicoideae</taxon>
        <taxon>Panicodae</taxon>
        <taxon>Paniceae</taxon>
        <taxon>Panicinae</taxon>
        <taxon>Panicum</taxon>
        <taxon>Panicum sect. Hiantes</taxon>
    </lineage>
</organism>
<accession>A0A8T0XCP2</accession>
<dbReference type="Gene3D" id="1.50.10.160">
    <property type="match status" value="1"/>
</dbReference>
<evidence type="ECO:0000259" key="5">
    <source>
        <dbReference type="Pfam" id="PF01397"/>
    </source>
</evidence>
<dbReference type="Proteomes" id="UP000823388">
    <property type="component" value="Chromosome 1K"/>
</dbReference>
<proteinExistence type="predicted"/>
<name>A0A8T0XCP2_PANVG</name>
<sequence length="802" mass="90020">MQGLTAPVAAFPATAALLRRRTAGAGTQQVQHALPGRARSWRRQRSHQGFIVEAIQGEAPEAVAHKPVVGKTHQHKGEPRHIDEMIDTVRAALRSVAGGDISVSPYDTAWIALVRKLDGGEGPQFPSCIEWIAKNQLPDGSWGDGAFFLVQDRLINTLACIIALKTWNVHSDKCNKGLSFIHENIRRLPEDDENWMLAGFEIIFPTLLEMAKDIGLDIPCDEPTLQDIYAKRDLKLAKIPKELLHSVPTALLLSLEGMPDLDLDWDRLFKLQSPDGSFLSSAAPTAYALMQTGNKKCLEYLTDSVNTFNGGAPFTYPMELYERLWVVDRLERLGLSSYFRSEIDSYLDYAYRHWSDDGIGFTWLCTVVDIDDTAMGFRLLRQHGYPVSTKALKYFEMKDGEFVVYLGQTNQSVSAMYNLYRAADQAAFPGDDAVIQRAKAYSSAFLQKRRASGDLNDKWIISSGLPGEVTYGLDFPWKANLPRVETRMYLEQYGGSDNVWIGKVLHRMHLFNNNLFLKLAKADFSNFQRQCRHQLQGLKRWCEKNNLEMYGVTPQSAVTAYFLAAANIFEPHRAEERLGWARTAVMAQAISSCFLSSNIYVTESMLEGLISELTSDGHNLARRGGKYPTTENGLLNALRELIDLFAPGKDASDNLHEAWKTWLTELTSNGGHESCEGNTALLLVRTVEICSGRHCLANQNMKLSEYSQLEKLTYSICSKLGSRILSQVNQNGTTTENTENLEQQVDQEMQELAQCVFQSCDAISRVTKQTFLHVTRSYCYVAHSSPETIDSHISKVIFEDVV</sequence>
<keyword evidence="2" id="KW-0479">Metal-binding</keyword>
<protein>
    <recommendedName>
        <fullName evidence="5">Terpene synthase N-terminal domain-containing protein</fullName>
    </recommendedName>
</protein>
<comment type="caution">
    <text evidence="6">The sequence shown here is derived from an EMBL/GenBank/DDBJ whole genome shotgun (WGS) entry which is preliminary data.</text>
</comment>
<feature type="domain" description="Terpene synthase N-terminal" evidence="5">
    <location>
        <begin position="264"/>
        <end position="471"/>
    </location>
</feature>
<keyword evidence="7" id="KW-1185">Reference proteome</keyword>
<dbReference type="InterPro" id="IPR036965">
    <property type="entry name" value="Terpene_synth_N_sf"/>
</dbReference>
<dbReference type="GO" id="GO:0009507">
    <property type="term" value="C:chloroplast"/>
    <property type="evidence" value="ECO:0007669"/>
    <property type="project" value="TreeGrafter"/>
</dbReference>
<dbReference type="OrthoDB" id="2343925at2759"/>